<dbReference type="InterPro" id="IPR058240">
    <property type="entry name" value="rSAM_sf"/>
</dbReference>
<evidence type="ECO:0000259" key="7">
    <source>
        <dbReference type="PROSITE" id="PS51918"/>
    </source>
</evidence>
<dbReference type="SFLD" id="SFLDG01081">
    <property type="entry name" value="cleavage_of_the_Ca-Cb_bond_in"/>
    <property type="match status" value="1"/>
</dbReference>
<dbReference type="SFLD" id="SFLDS00029">
    <property type="entry name" value="Radical_SAM"/>
    <property type="match status" value="1"/>
</dbReference>
<dbReference type="GO" id="GO:0005506">
    <property type="term" value="F:iron ion binding"/>
    <property type="evidence" value="ECO:0007669"/>
    <property type="project" value="InterPro"/>
</dbReference>
<dbReference type="GO" id="GO:0003824">
    <property type="term" value="F:catalytic activity"/>
    <property type="evidence" value="ECO:0007669"/>
    <property type="project" value="InterPro"/>
</dbReference>
<comment type="cofactor">
    <cofactor evidence="1">
        <name>[4Fe-4S] cluster</name>
        <dbReference type="ChEBI" id="CHEBI:49883"/>
    </cofactor>
</comment>
<dbReference type="PROSITE" id="PS51918">
    <property type="entry name" value="RADICAL_SAM"/>
    <property type="match status" value="1"/>
</dbReference>
<dbReference type="Gene3D" id="3.20.20.70">
    <property type="entry name" value="Aldolase class I"/>
    <property type="match status" value="1"/>
</dbReference>
<dbReference type="eggNOG" id="COG0502">
    <property type="taxonomic scope" value="Bacteria"/>
</dbReference>
<keyword evidence="5" id="KW-0408">Iron</keyword>
<dbReference type="STRING" id="1385510.GCA_000425205_02050"/>
<dbReference type="SFLD" id="SFLDF00301">
    <property type="entry name" value="2-iminoacetate_synthase_(ThiH)"/>
    <property type="match status" value="1"/>
</dbReference>
<dbReference type="GO" id="GO:0051539">
    <property type="term" value="F:4 iron, 4 sulfur cluster binding"/>
    <property type="evidence" value="ECO:0007669"/>
    <property type="project" value="UniProtKB-KW"/>
</dbReference>
<dbReference type="InterPro" id="IPR007197">
    <property type="entry name" value="rSAM"/>
</dbReference>
<evidence type="ECO:0000256" key="1">
    <source>
        <dbReference type="ARBA" id="ARBA00001966"/>
    </source>
</evidence>
<evidence type="ECO:0000313" key="9">
    <source>
        <dbReference type="Proteomes" id="UP000030528"/>
    </source>
</evidence>
<dbReference type="GO" id="GO:0009228">
    <property type="term" value="P:thiamine biosynthetic process"/>
    <property type="evidence" value="ECO:0007669"/>
    <property type="project" value="InterPro"/>
</dbReference>
<feature type="domain" description="Radical SAM core" evidence="7">
    <location>
        <begin position="70"/>
        <end position="291"/>
    </location>
</feature>
<dbReference type="InterPro" id="IPR010722">
    <property type="entry name" value="BATS_dom"/>
</dbReference>
<dbReference type="RefSeq" id="WP_026800429.1">
    <property type="nucleotide sequence ID" value="NZ_AULI01000008.1"/>
</dbReference>
<evidence type="ECO:0000256" key="6">
    <source>
        <dbReference type="ARBA" id="ARBA00023014"/>
    </source>
</evidence>
<dbReference type="Pfam" id="PF04055">
    <property type="entry name" value="Radical_SAM"/>
    <property type="match status" value="1"/>
</dbReference>
<dbReference type="CDD" id="cd01335">
    <property type="entry name" value="Radical_SAM"/>
    <property type="match status" value="1"/>
</dbReference>
<evidence type="ECO:0000256" key="3">
    <source>
        <dbReference type="ARBA" id="ARBA00022691"/>
    </source>
</evidence>
<dbReference type="InterPro" id="IPR013785">
    <property type="entry name" value="Aldolase_TIM"/>
</dbReference>
<dbReference type="InterPro" id="IPR012726">
    <property type="entry name" value="ThiH"/>
</dbReference>
<reference evidence="8 9" key="1">
    <citation type="submission" date="2013-08" db="EMBL/GenBank/DDBJ databases">
        <authorList>
            <person name="Huang J."/>
            <person name="Wang G."/>
        </authorList>
    </citation>
    <scope>NUCLEOTIDE SEQUENCE [LARGE SCALE GENOMIC DNA]</scope>
    <source>
        <strain evidence="8 9">JSM 076056</strain>
    </source>
</reference>
<evidence type="ECO:0000256" key="4">
    <source>
        <dbReference type="ARBA" id="ARBA00022723"/>
    </source>
</evidence>
<evidence type="ECO:0000313" key="8">
    <source>
        <dbReference type="EMBL" id="KGX92416.1"/>
    </source>
</evidence>
<gene>
    <name evidence="8" type="ORF">N781_16915</name>
</gene>
<keyword evidence="9" id="KW-1185">Reference proteome</keyword>
<dbReference type="SMART" id="SM00876">
    <property type="entry name" value="BATS"/>
    <property type="match status" value="1"/>
</dbReference>
<comment type="caution">
    <text evidence="8">The sequence shown here is derived from an EMBL/GenBank/DDBJ whole genome shotgun (WGS) entry which is preliminary data.</text>
</comment>
<dbReference type="PANTHER" id="PTHR43583">
    <property type="entry name" value="2-IMINOACETATE SYNTHASE"/>
    <property type="match status" value="1"/>
</dbReference>
<accession>A0A0A5GGQ0</accession>
<proteinExistence type="predicted"/>
<keyword evidence="6" id="KW-0411">Iron-sulfur</keyword>
<dbReference type="AlphaFoldDB" id="A0A0A5GGQ0"/>
<dbReference type="Proteomes" id="UP000030528">
    <property type="component" value="Unassembled WGS sequence"/>
</dbReference>
<dbReference type="NCBIfam" id="TIGR02351">
    <property type="entry name" value="thiH"/>
    <property type="match status" value="1"/>
</dbReference>
<dbReference type="Pfam" id="PF06968">
    <property type="entry name" value="BATS"/>
    <property type="match status" value="1"/>
</dbReference>
<keyword evidence="3" id="KW-0949">S-adenosyl-L-methionine</keyword>
<keyword evidence="4" id="KW-0479">Metal-binding</keyword>
<dbReference type="SFLD" id="SFLDG01060">
    <property type="entry name" value="BATS_domain_containing"/>
    <property type="match status" value="1"/>
</dbReference>
<dbReference type="OrthoDB" id="9801120at2"/>
<dbReference type="PANTHER" id="PTHR43583:SF1">
    <property type="entry name" value="2-IMINOACETATE SYNTHASE"/>
    <property type="match status" value="1"/>
</dbReference>
<dbReference type="SUPFAM" id="SSF102114">
    <property type="entry name" value="Radical SAM enzymes"/>
    <property type="match status" value="1"/>
</dbReference>
<sequence>MSFYQVIQELNEQPLQDKFMQVTDGEVKQVLRKDRLSVQDYFVLLSPTAENHLEEMAQLAHKRTVQHFGKTMGLFLPLYLSDYCVNTCTYCSFSIDNVFPRRILTMEEIDREARAIKERGIQHIILLTGESRRHSSVQYLKDAMEVLKKHFSSVGIEIQPLHTNEYEELVESGIDGLTVYQEVYNEEIYQDTHVKGPKRDYKYRLDTPERGCQAGMRTVNIGALLGLDDWRRETFITGLHASYLQSRYLDTEIGVSFPRIRPNAGGYEPSVNVTDRNLVQALLAYRLFMPRSGVTLSTRENPSFRDALVPLGVTKMSASSSTEVGGYTEPNSQQSQFEISDERSVNAIRELLKEKGYDPILKDWQIVE</sequence>
<evidence type="ECO:0000256" key="5">
    <source>
        <dbReference type="ARBA" id="ARBA00023004"/>
    </source>
</evidence>
<protein>
    <submittedName>
        <fullName evidence="8">Thiamine biosynthesis protein ThiH</fullName>
    </submittedName>
</protein>
<organism evidence="8 9">
    <name type="scientific">Pontibacillus halophilus JSM 076056 = DSM 19796</name>
    <dbReference type="NCBI Taxonomy" id="1385510"/>
    <lineage>
        <taxon>Bacteria</taxon>
        <taxon>Bacillati</taxon>
        <taxon>Bacillota</taxon>
        <taxon>Bacilli</taxon>
        <taxon>Bacillales</taxon>
        <taxon>Bacillaceae</taxon>
        <taxon>Pontibacillus</taxon>
    </lineage>
</organism>
<dbReference type="EMBL" id="AVPE01000006">
    <property type="protein sequence ID" value="KGX92416.1"/>
    <property type="molecule type" value="Genomic_DNA"/>
</dbReference>
<name>A0A0A5GGQ0_9BACI</name>
<evidence type="ECO:0000256" key="2">
    <source>
        <dbReference type="ARBA" id="ARBA00022485"/>
    </source>
</evidence>
<keyword evidence="2" id="KW-0004">4Fe-4S</keyword>
<dbReference type="InterPro" id="IPR034428">
    <property type="entry name" value="ThiH/NoCL/HydG-like"/>
</dbReference>